<dbReference type="Proteomes" id="UP000323505">
    <property type="component" value="Unassembled WGS sequence"/>
</dbReference>
<gene>
    <name evidence="1" type="ORF">FXF68_30905</name>
</gene>
<accession>A0A5D3FB11</accession>
<dbReference type="RefSeq" id="WP_148765417.1">
    <property type="nucleotide sequence ID" value="NZ_VSRQ01000007.1"/>
</dbReference>
<comment type="caution">
    <text evidence="1">The sequence shown here is derived from an EMBL/GenBank/DDBJ whole genome shotgun (WGS) entry which is preliminary data.</text>
</comment>
<dbReference type="EMBL" id="VSRQ01000007">
    <property type="protein sequence ID" value="TYK45094.1"/>
    <property type="molecule type" value="Genomic_DNA"/>
</dbReference>
<protein>
    <submittedName>
        <fullName evidence="1">Uncharacterized protein</fullName>
    </submittedName>
</protein>
<organism evidence="1 2">
    <name type="scientific">Actinomadura decatromicini</name>
    <dbReference type="NCBI Taxonomy" id="2604572"/>
    <lineage>
        <taxon>Bacteria</taxon>
        <taxon>Bacillati</taxon>
        <taxon>Actinomycetota</taxon>
        <taxon>Actinomycetes</taxon>
        <taxon>Streptosporangiales</taxon>
        <taxon>Thermomonosporaceae</taxon>
        <taxon>Actinomadura</taxon>
    </lineage>
</organism>
<sequence>MAKPDPLDVRAYNVALKRHRDGAVREAADLERTVRRILDDLRRGGRSTTSDGRSALHTAGMLMEKLVALETLQQDAEHFTVET</sequence>
<reference evidence="1 2" key="1">
    <citation type="submission" date="2019-08" db="EMBL/GenBank/DDBJ databases">
        <title>Actinomadura sp. nov. CYP1-5 isolated from mountain soil.</title>
        <authorList>
            <person name="Songsumanus A."/>
            <person name="Kuncharoen N."/>
            <person name="Kudo T."/>
            <person name="Yuki M."/>
            <person name="Igarashi Y."/>
            <person name="Tanasupawat S."/>
        </authorList>
    </citation>
    <scope>NUCLEOTIDE SEQUENCE [LARGE SCALE GENOMIC DNA]</scope>
    <source>
        <strain evidence="1 2">CYP1-5</strain>
    </source>
</reference>
<keyword evidence="2" id="KW-1185">Reference proteome</keyword>
<name>A0A5D3FB11_9ACTN</name>
<dbReference type="AlphaFoldDB" id="A0A5D3FB11"/>
<evidence type="ECO:0000313" key="2">
    <source>
        <dbReference type="Proteomes" id="UP000323505"/>
    </source>
</evidence>
<evidence type="ECO:0000313" key="1">
    <source>
        <dbReference type="EMBL" id="TYK45094.1"/>
    </source>
</evidence>
<proteinExistence type="predicted"/>